<keyword evidence="5 7" id="KW-0472">Membrane</keyword>
<comment type="caution">
    <text evidence="9">The sequence shown here is derived from an EMBL/GenBank/DDBJ whole genome shotgun (WGS) entry which is preliminary data.</text>
</comment>
<proteinExistence type="predicted"/>
<feature type="compositionally biased region" description="Gly residues" evidence="6">
    <location>
        <begin position="233"/>
        <end position="247"/>
    </location>
</feature>
<evidence type="ECO:0000256" key="6">
    <source>
        <dbReference type="SAM" id="MobiDB-lite"/>
    </source>
</evidence>
<feature type="transmembrane region" description="Helical" evidence="7">
    <location>
        <begin position="319"/>
        <end position="336"/>
    </location>
</feature>
<feature type="transmembrane region" description="Helical" evidence="7">
    <location>
        <begin position="129"/>
        <end position="146"/>
    </location>
</feature>
<evidence type="ECO:0000313" key="10">
    <source>
        <dbReference type="Proteomes" id="UP000230407"/>
    </source>
</evidence>
<feature type="domain" description="Phage shock protein PspC N-terminal" evidence="8">
    <location>
        <begin position="30"/>
        <end position="85"/>
    </location>
</feature>
<dbReference type="PANTHER" id="PTHR33885:SF3">
    <property type="entry name" value="PHAGE SHOCK PROTEIN C"/>
    <property type="match status" value="1"/>
</dbReference>
<feature type="transmembrane region" description="Helical" evidence="7">
    <location>
        <begin position="265"/>
        <end position="284"/>
    </location>
</feature>
<keyword evidence="4 7" id="KW-1133">Transmembrane helix</keyword>
<evidence type="ECO:0000256" key="3">
    <source>
        <dbReference type="ARBA" id="ARBA00022692"/>
    </source>
</evidence>
<reference evidence="9 10" key="1">
    <citation type="submission" date="2017-11" db="EMBL/GenBank/DDBJ databases">
        <title>Streptomyces carmine sp. nov., a novel actinomycete isolated from Sophora alopecuroides in Xinjiang, China.</title>
        <authorList>
            <person name="Wang Y."/>
            <person name="Luo X."/>
            <person name="Wan C."/>
            <person name="Zhang L."/>
        </authorList>
    </citation>
    <scope>NUCLEOTIDE SEQUENCE [LARGE SCALE GENOMIC DNA]</scope>
    <source>
        <strain evidence="9 10">TRM SA0054</strain>
    </source>
</reference>
<gene>
    <name evidence="9" type="ORF">CUT44_26790</name>
</gene>
<evidence type="ECO:0000256" key="2">
    <source>
        <dbReference type="ARBA" id="ARBA00022475"/>
    </source>
</evidence>
<keyword evidence="2" id="KW-1003">Cell membrane</keyword>
<protein>
    <recommendedName>
        <fullName evidence="8">Phage shock protein PspC N-terminal domain-containing protein</fullName>
    </recommendedName>
</protein>
<feature type="compositionally biased region" description="Low complexity" evidence="6">
    <location>
        <begin position="12"/>
        <end position="24"/>
    </location>
</feature>
<feature type="region of interest" description="Disordered" evidence="6">
    <location>
        <begin position="1"/>
        <end position="32"/>
    </location>
</feature>
<dbReference type="InterPro" id="IPR007168">
    <property type="entry name" value="Phageshock_PspC_N"/>
</dbReference>
<dbReference type="RefSeq" id="WP_100204547.1">
    <property type="nucleotide sequence ID" value="NZ_PGGW01000068.1"/>
</dbReference>
<evidence type="ECO:0000256" key="7">
    <source>
        <dbReference type="SAM" id="Phobius"/>
    </source>
</evidence>
<organism evidence="9 10">
    <name type="scientific">Streptomyces carminius</name>
    <dbReference type="NCBI Taxonomy" id="2665496"/>
    <lineage>
        <taxon>Bacteria</taxon>
        <taxon>Bacillati</taxon>
        <taxon>Actinomycetota</taxon>
        <taxon>Actinomycetes</taxon>
        <taxon>Kitasatosporales</taxon>
        <taxon>Streptomycetaceae</taxon>
        <taxon>Streptomyces</taxon>
    </lineage>
</organism>
<dbReference type="AlphaFoldDB" id="A0A2M8LS24"/>
<feature type="transmembrane region" description="Helical" evidence="7">
    <location>
        <begin position="104"/>
        <end position="123"/>
    </location>
</feature>
<dbReference type="EMBL" id="PGGW01000068">
    <property type="protein sequence ID" value="PJE94766.1"/>
    <property type="molecule type" value="Genomic_DNA"/>
</dbReference>
<evidence type="ECO:0000256" key="4">
    <source>
        <dbReference type="ARBA" id="ARBA00022989"/>
    </source>
</evidence>
<feature type="transmembrane region" description="Helical" evidence="7">
    <location>
        <begin position="290"/>
        <end position="312"/>
    </location>
</feature>
<feature type="compositionally biased region" description="Gly residues" evidence="6">
    <location>
        <begin position="425"/>
        <end position="436"/>
    </location>
</feature>
<dbReference type="PANTHER" id="PTHR33885">
    <property type="entry name" value="PHAGE SHOCK PROTEIN C"/>
    <property type="match status" value="1"/>
</dbReference>
<sequence>MKDAQPPGGQTATESASENAPEAESGTRPRLVRSRRHKVVSGVCGGLGRHYDLDPVIFRVPLVVLSVVSGLGLLFYGFAWLFVPLEGEDENEARRLLSGRVEGTALSALLCALVGSGLFLAATGRGDDTQVFSLMLAGALAAAAHWSRQRRRAAAVAEEGDGPADPVAAQVVADAPPETKAPPVPAGPSWWREPLTKDGEPGKPYDTGYLWGPEDEPSRGPYSRSRGPWTGDVPGGVPGGADGGGTGAARAASAAPPRERSLGGVLFLLALAAAVAGTAIAWPGRPLGTVLAVGLACALGVLGLGTAVSAFYGRVGGGTVFTIVCTGALLAGALVLPKDIPTEWSETTWRPVAADRIEERYHLAGGRAVLDLSGADFAADRTVRTTLDVSVGEARVVVPDGVVVEVTLEAGVGGWRLEGWPGAAGDRGSGHSGGIGASERRTLVPAGGAGPAGTLVLRVHVGVGEAVVVQRPGPAERTAAERDRPAERPAGDAR</sequence>
<feature type="compositionally biased region" description="Basic and acidic residues" evidence="6">
    <location>
        <begin position="194"/>
        <end position="203"/>
    </location>
</feature>
<name>A0A2M8LS24_9ACTN</name>
<evidence type="ECO:0000256" key="1">
    <source>
        <dbReference type="ARBA" id="ARBA00004162"/>
    </source>
</evidence>
<dbReference type="Proteomes" id="UP000230407">
    <property type="component" value="Unassembled WGS sequence"/>
</dbReference>
<evidence type="ECO:0000313" key="9">
    <source>
        <dbReference type="EMBL" id="PJE94766.1"/>
    </source>
</evidence>
<comment type="subcellular location">
    <subcellularLocation>
        <location evidence="1">Cell membrane</location>
        <topology evidence="1">Single-pass membrane protein</topology>
    </subcellularLocation>
</comment>
<feature type="region of interest" description="Disordered" evidence="6">
    <location>
        <begin position="176"/>
        <end position="255"/>
    </location>
</feature>
<dbReference type="GO" id="GO:0005886">
    <property type="term" value="C:plasma membrane"/>
    <property type="evidence" value="ECO:0007669"/>
    <property type="project" value="UniProtKB-SubCell"/>
</dbReference>
<evidence type="ECO:0000256" key="5">
    <source>
        <dbReference type="ARBA" id="ARBA00023136"/>
    </source>
</evidence>
<feature type="transmembrane region" description="Helical" evidence="7">
    <location>
        <begin position="56"/>
        <end position="83"/>
    </location>
</feature>
<feature type="region of interest" description="Disordered" evidence="6">
    <location>
        <begin position="470"/>
        <end position="494"/>
    </location>
</feature>
<accession>A0A2M8LS24</accession>
<dbReference type="InterPro" id="IPR052027">
    <property type="entry name" value="PspC"/>
</dbReference>
<feature type="region of interest" description="Disordered" evidence="6">
    <location>
        <begin position="422"/>
        <end position="446"/>
    </location>
</feature>
<feature type="compositionally biased region" description="Basic and acidic residues" evidence="6">
    <location>
        <begin position="478"/>
        <end position="494"/>
    </location>
</feature>
<evidence type="ECO:0000259" key="8">
    <source>
        <dbReference type="Pfam" id="PF04024"/>
    </source>
</evidence>
<keyword evidence="3 7" id="KW-0812">Transmembrane</keyword>
<keyword evidence="10" id="KW-1185">Reference proteome</keyword>
<dbReference type="Pfam" id="PF04024">
    <property type="entry name" value="PspC"/>
    <property type="match status" value="1"/>
</dbReference>